<evidence type="ECO:0000313" key="3">
    <source>
        <dbReference type="EMBL" id="WPU91882.1"/>
    </source>
</evidence>
<dbReference type="Proteomes" id="UP001324380">
    <property type="component" value="Chromosome"/>
</dbReference>
<evidence type="ECO:0000313" key="4">
    <source>
        <dbReference type="Proteomes" id="UP001324380"/>
    </source>
</evidence>
<keyword evidence="1" id="KW-0472">Membrane</keyword>
<dbReference type="PANTHER" id="PTHR34220:SF7">
    <property type="entry name" value="SENSOR HISTIDINE KINASE YPDA"/>
    <property type="match status" value="1"/>
</dbReference>
<evidence type="ECO:0000259" key="2">
    <source>
        <dbReference type="Pfam" id="PF06580"/>
    </source>
</evidence>
<feature type="transmembrane region" description="Helical" evidence="1">
    <location>
        <begin position="12"/>
        <end position="36"/>
    </location>
</feature>
<dbReference type="PANTHER" id="PTHR34220">
    <property type="entry name" value="SENSOR HISTIDINE KINASE YPDA"/>
    <property type="match status" value="1"/>
</dbReference>
<keyword evidence="3" id="KW-0808">Transferase</keyword>
<feature type="transmembrane region" description="Helical" evidence="1">
    <location>
        <begin position="56"/>
        <end position="76"/>
    </location>
</feature>
<feature type="domain" description="Signal transduction histidine kinase internal region" evidence="2">
    <location>
        <begin position="211"/>
        <end position="287"/>
    </location>
</feature>
<feature type="transmembrane region" description="Helical" evidence="1">
    <location>
        <begin position="85"/>
        <end position="106"/>
    </location>
</feature>
<organism evidence="3 4">
    <name type="scientific">Mucilaginibacter sabulilitoris</name>
    <dbReference type="NCBI Taxonomy" id="1173583"/>
    <lineage>
        <taxon>Bacteria</taxon>
        <taxon>Pseudomonadati</taxon>
        <taxon>Bacteroidota</taxon>
        <taxon>Sphingobacteriia</taxon>
        <taxon>Sphingobacteriales</taxon>
        <taxon>Sphingobacteriaceae</taxon>
        <taxon>Mucilaginibacter</taxon>
    </lineage>
</organism>
<dbReference type="Pfam" id="PF06580">
    <property type="entry name" value="His_kinase"/>
    <property type="match status" value="1"/>
</dbReference>
<dbReference type="RefSeq" id="WP_321561048.1">
    <property type="nucleotide sequence ID" value="NZ_CP139558.1"/>
</dbReference>
<dbReference type="EMBL" id="CP139558">
    <property type="protein sequence ID" value="WPU91882.1"/>
    <property type="molecule type" value="Genomic_DNA"/>
</dbReference>
<dbReference type="InterPro" id="IPR050640">
    <property type="entry name" value="Bact_2-comp_sensor_kinase"/>
</dbReference>
<evidence type="ECO:0000256" key="1">
    <source>
        <dbReference type="SAM" id="Phobius"/>
    </source>
</evidence>
<protein>
    <submittedName>
        <fullName evidence="3">Histidine kinase</fullName>
    </submittedName>
</protein>
<dbReference type="SUPFAM" id="SSF55874">
    <property type="entry name" value="ATPase domain of HSP90 chaperone/DNA topoisomerase II/histidine kinase"/>
    <property type="match status" value="1"/>
</dbReference>
<keyword evidence="4" id="KW-1185">Reference proteome</keyword>
<sequence>MIAVKKNDWIEIALHIAFWPAVFYTLLLLTVPHISMRLDHNGTIVDKDIRHVLSPGVFFTLGMLVVLFYGNALWLLKKTLHYKNILIRVMLPLVWLAIILLANNYLHNQLPSHIERDDPVVNIVQQLPNQKQLTIRGFAPDSVARIPDRLGHIQKDGDVRPIVLPDGGFSNMVLFIFIIIFGLSIAYFFLKEWARAEKLRSQLEAVQLDTEIKFLKAQVNPHFLFNTLNNLFSMALTEGKGELAGRIAKLSGMMRYMLYESNTDQVSLEKEIGCLQDYLALQRMRYATNELEVSFHYPESSTVAAVQIAPMLFIPFLENAFKHGVAIGRQSYIELAISVSAQKLVFTCENIDHSAVKKLQEEKGGIGLANVKRRLDLLYPGRYSLQTGPQNENYMVTLQINLL</sequence>
<dbReference type="InterPro" id="IPR036890">
    <property type="entry name" value="HATPase_C_sf"/>
</dbReference>
<reference evidence="3 4" key="1">
    <citation type="submission" date="2023-11" db="EMBL/GenBank/DDBJ databases">
        <title>Analysis of the Genomes of Mucilaginibacter gossypii cycad 4 and M. sabulilitoris SNA2: microbes with the potential for plant growth promotion.</title>
        <authorList>
            <person name="Hirsch A.M."/>
            <person name="Humm E."/>
            <person name="Rubbi M."/>
            <person name="Del Vecchio G."/>
            <person name="Ha S.M."/>
            <person name="Pellegrini M."/>
            <person name="Gunsalus R.P."/>
        </authorList>
    </citation>
    <scope>NUCLEOTIDE SEQUENCE [LARGE SCALE GENOMIC DNA]</scope>
    <source>
        <strain evidence="3 4">SNA2</strain>
    </source>
</reference>
<keyword evidence="3" id="KW-0418">Kinase</keyword>
<dbReference type="GO" id="GO:0016301">
    <property type="term" value="F:kinase activity"/>
    <property type="evidence" value="ECO:0007669"/>
    <property type="project" value="UniProtKB-KW"/>
</dbReference>
<dbReference type="Gene3D" id="3.30.565.10">
    <property type="entry name" value="Histidine kinase-like ATPase, C-terminal domain"/>
    <property type="match status" value="1"/>
</dbReference>
<gene>
    <name evidence="3" type="ORF">SNE25_21430</name>
</gene>
<keyword evidence="1" id="KW-0812">Transmembrane</keyword>
<feature type="transmembrane region" description="Helical" evidence="1">
    <location>
        <begin position="169"/>
        <end position="190"/>
    </location>
</feature>
<keyword evidence="1" id="KW-1133">Transmembrane helix</keyword>
<dbReference type="InterPro" id="IPR010559">
    <property type="entry name" value="Sig_transdc_His_kin_internal"/>
</dbReference>
<proteinExistence type="predicted"/>
<name>A0ABZ0THK6_9SPHI</name>
<accession>A0ABZ0THK6</accession>